<keyword evidence="2" id="KW-1185">Reference proteome</keyword>
<organism evidence="1 2">
    <name type="scientific">Pannonibacter tanglangensis</name>
    <dbReference type="NCBI Taxonomy" id="2750084"/>
    <lineage>
        <taxon>Bacteria</taxon>
        <taxon>Pseudomonadati</taxon>
        <taxon>Pseudomonadota</taxon>
        <taxon>Alphaproteobacteria</taxon>
        <taxon>Hyphomicrobiales</taxon>
        <taxon>Stappiaceae</taxon>
        <taxon>Pannonibacter</taxon>
    </lineage>
</organism>
<evidence type="ECO:0000313" key="1">
    <source>
        <dbReference type="EMBL" id="NBN64134.1"/>
    </source>
</evidence>
<evidence type="ECO:0000313" key="2">
    <source>
        <dbReference type="Proteomes" id="UP000541347"/>
    </source>
</evidence>
<name>A0ABW9ZI78_9HYPH</name>
<dbReference type="Proteomes" id="UP000541347">
    <property type="component" value="Unassembled WGS sequence"/>
</dbReference>
<dbReference type="RefSeq" id="WP_161676071.1">
    <property type="nucleotide sequence ID" value="NZ_JAABLP010000002.1"/>
</dbReference>
<comment type="caution">
    <text evidence="1">The sequence shown here is derived from an EMBL/GenBank/DDBJ whole genome shotgun (WGS) entry which is preliminary data.</text>
</comment>
<accession>A0ABW9ZI78</accession>
<gene>
    <name evidence="1" type="ORF">GWI71_10625</name>
</gene>
<protein>
    <submittedName>
        <fullName evidence="1">Uncharacterized protein</fullName>
    </submittedName>
</protein>
<reference evidence="1 2" key="1">
    <citation type="submission" date="2020-01" db="EMBL/GenBank/DDBJ databases">
        <authorList>
            <person name="Peng S.Y."/>
            <person name="Li J."/>
            <person name="Wang M."/>
            <person name="Wang L."/>
            <person name="Wang C.Q."/>
            <person name="Wang J.R."/>
        </authorList>
    </citation>
    <scope>NUCLEOTIDE SEQUENCE [LARGE SCALE GENOMIC DNA]</scope>
    <source>
        <strain evidence="1 2">XCT-34</strain>
    </source>
</reference>
<dbReference type="EMBL" id="JAABLP010000002">
    <property type="protein sequence ID" value="NBN64134.1"/>
    <property type="molecule type" value="Genomic_DNA"/>
</dbReference>
<proteinExistence type="predicted"/>
<sequence length="149" mass="15987">MTQTIDHILHFSTPDAVDLAALGITNDEQPVTLAALSARPMTGEFDGAPITVSRVNVIAQEAVMDDAGNELSPMLMVPGVWLAVRSDRLLTGLPELVAASDADRKARGEPFVLYVNPAYPLDSLRKRIEPQWMGSSYDLLGLTAADVVA</sequence>